<feature type="transmembrane region" description="Helical" evidence="1">
    <location>
        <begin position="6"/>
        <end position="22"/>
    </location>
</feature>
<comment type="caution">
    <text evidence="2">The sequence shown here is derived from an EMBL/GenBank/DDBJ whole genome shotgun (WGS) entry which is preliminary data.</text>
</comment>
<sequence length="73" mass="8275">MKNSIGIIMISIIIVIYEFKSLKESDSKKEVWSFSILLLFATILGIMKVLDINIPNPLDLVSIIYSPINNILH</sequence>
<keyword evidence="1" id="KW-0812">Transmembrane</keyword>
<keyword evidence="1" id="KW-0472">Membrane</keyword>
<proteinExistence type="predicted"/>
<name>A0A845R038_9CLOT</name>
<dbReference type="AlphaFoldDB" id="A0A845R038"/>
<dbReference type="Proteomes" id="UP000467132">
    <property type="component" value="Unassembled WGS sequence"/>
</dbReference>
<gene>
    <name evidence="2" type="ORF">D3Z33_03710</name>
</gene>
<protein>
    <submittedName>
        <fullName evidence="2">Uncharacterized protein</fullName>
    </submittedName>
</protein>
<evidence type="ECO:0000313" key="3">
    <source>
        <dbReference type="Proteomes" id="UP000467132"/>
    </source>
</evidence>
<dbReference type="EMBL" id="QXXA01000004">
    <property type="protein sequence ID" value="NBI05963.1"/>
    <property type="molecule type" value="Genomic_DNA"/>
</dbReference>
<reference evidence="2 3" key="1">
    <citation type="submission" date="2018-08" db="EMBL/GenBank/DDBJ databases">
        <title>Murine metabolic-syndrome-specific gut microbial biobank.</title>
        <authorList>
            <person name="Liu C."/>
        </authorList>
    </citation>
    <scope>NUCLEOTIDE SEQUENCE [LARGE SCALE GENOMIC DNA]</scope>
    <source>
        <strain evidence="2 3">583</strain>
    </source>
</reference>
<dbReference type="RefSeq" id="WP_160196449.1">
    <property type="nucleotide sequence ID" value="NZ_QXXA01000004.1"/>
</dbReference>
<evidence type="ECO:0000256" key="1">
    <source>
        <dbReference type="SAM" id="Phobius"/>
    </source>
</evidence>
<keyword evidence="1" id="KW-1133">Transmembrane helix</keyword>
<feature type="transmembrane region" description="Helical" evidence="1">
    <location>
        <begin position="31"/>
        <end position="50"/>
    </location>
</feature>
<keyword evidence="3" id="KW-1185">Reference proteome</keyword>
<organism evidence="2 3">
    <name type="scientific">Senegalia massiliensis</name>
    <dbReference type="NCBI Taxonomy" id="1720316"/>
    <lineage>
        <taxon>Bacteria</taxon>
        <taxon>Bacillati</taxon>
        <taxon>Bacillota</taxon>
        <taxon>Clostridia</taxon>
        <taxon>Eubacteriales</taxon>
        <taxon>Clostridiaceae</taxon>
        <taxon>Senegalia</taxon>
    </lineage>
</organism>
<accession>A0A845R038</accession>
<dbReference type="OrthoDB" id="2440830at2"/>
<evidence type="ECO:0000313" key="2">
    <source>
        <dbReference type="EMBL" id="NBI05963.1"/>
    </source>
</evidence>